<evidence type="ECO:0008006" key="12">
    <source>
        <dbReference type="Google" id="ProtNLM"/>
    </source>
</evidence>
<evidence type="ECO:0000256" key="2">
    <source>
        <dbReference type="ARBA" id="ARBA00022490"/>
    </source>
</evidence>
<evidence type="ECO:0000256" key="4">
    <source>
        <dbReference type="ARBA" id="ARBA00022833"/>
    </source>
</evidence>
<keyword evidence="5 6" id="KW-0440">LIM domain</keyword>
<feature type="compositionally biased region" description="Polar residues" evidence="7">
    <location>
        <begin position="211"/>
        <end position="222"/>
    </location>
</feature>
<protein>
    <recommendedName>
        <fullName evidence="12">PDZ and LIM domain protein Zasp</fullName>
    </recommendedName>
</protein>
<dbReference type="InterPro" id="IPR050604">
    <property type="entry name" value="PDZ-LIM_domain"/>
</dbReference>
<feature type="compositionally biased region" description="Low complexity" evidence="7">
    <location>
        <begin position="467"/>
        <end position="506"/>
    </location>
</feature>
<feature type="compositionally biased region" description="Low complexity" evidence="7">
    <location>
        <begin position="438"/>
        <end position="459"/>
    </location>
</feature>
<dbReference type="Proteomes" id="UP001642540">
    <property type="component" value="Unassembled WGS sequence"/>
</dbReference>
<feature type="compositionally biased region" description="Pro residues" evidence="7">
    <location>
        <begin position="240"/>
        <end position="264"/>
    </location>
</feature>
<dbReference type="CDD" id="cd23068">
    <property type="entry name" value="PDZ_ZASP52-like"/>
    <property type="match status" value="1"/>
</dbReference>
<keyword evidence="2" id="KW-0963">Cytoplasm</keyword>
<dbReference type="InterPro" id="IPR006643">
    <property type="entry name" value="Zasp-like_motif"/>
</dbReference>
<dbReference type="PRINTS" id="PR01217">
    <property type="entry name" value="PRICHEXTENSN"/>
</dbReference>
<proteinExistence type="predicted"/>
<keyword evidence="4 6" id="KW-0862">Zinc</keyword>
<gene>
    <name evidence="10" type="ORF">ODALV1_LOCUS27401</name>
</gene>
<dbReference type="PROSITE" id="PS50023">
    <property type="entry name" value="LIM_DOMAIN_2"/>
    <property type="match status" value="3"/>
</dbReference>
<evidence type="ECO:0000256" key="1">
    <source>
        <dbReference type="ARBA" id="ARBA00004496"/>
    </source>
</evidence>
<dbReference type="InterPro" id="IPR001781">
    <property type="entry name" value="Znf_LIM"/>
</dbReference>
<feature type="compositionally biased region" description="Low complexity" evidence="7">
    <location>
        <begin position="265"/>
        <end position="285"/>
    </location>
</feature>
<evidence type="ECO:0000259" key="9">
    <source>
        <dbReference type="PROSITE" id="PS50106"/>
    </source>
</evidence>
<organism evidence="10 11">
    <name type="scientific">Orchesella dallaii</name>
    <dbReference type="NCBI Taxonomy" id="48710"/>
    <lineage>
        <taxon>Eukaryota</taxon>
        <taxon>Metazoa</taxon>
        <taxon>Ecdysozoa</taxon>
        <taxon>Arthropoda</taxon>
        <taxon>Hexapoda</taxon>
        <taxon>Collembola</taxon>
        <taxon>Entomobryomorpha</taxon>
        <taxon>Entomobryoidea</taxon>
        <taxon>Orchesellidae</taxon>
        <taxon>Orchesellinae</taxon>
        <taxon>Orchesella</taxon>
    </lineage>
</organism>
<feature type="compositionally biased region" description="Gly residues" evidence="7">
    <location>
        <begin position="673"/>
        <end position="684"/>
    </location>
</feature>
<feature type="region of interest" description="Disordered" evidence="7">
    <location>
        <begin position="661"/>
        <end position="686"/>
    </location>
</feature>
<comment type="caution">
    <text evidence="10">The sequence shown here is derived from an EMBL/GenBank/DDBJ whole genome shotgun (WGS) entry which is preliminary data.</text>
</comment>
<feature type="domain" description="LIM zinc-binding" evidence="8">
    <location>
        <begin position="294"/>
        <end position="353"/>
    </location>
</feature>
<evidence type="ECO:0000259" key="8">
    <source>
        <dbReference type="PROSITE" id="PS50023"/>
    </source>
</evidence>
<dbReference type="Gene3D" id="2.10.110.10">
    <property type="entry name" value="Cysteine Rich Protein"/>
    <property type="match status" value="4"/>
</dbReference>
<feature type="region of interest" description="Disordered" evidence="7">
    <location>
        <begin position="239"/>
        <end position="291"/>
    </location>
</feature>
<reference evidence="10 11" key="1">
    <citation type="submission" date="2024-08" db="EMBL/GenBank/DDBJ databases">
        <authorList>
            <person name="Cucini C."/>
            <person name="Frati F."/>
        </authorList>
    </citation>
    <scope>NUCLEOTIDE SEQUENCE [LARGE SCALE GENOMIC DNA]</scope>
</reference>
<evidence type="ECO:0000256" key="6">
    <source>
        <dbReference type="PROSITE-ProRule" id="PRU00125"/>
    </source>
</evidence>
<dbReference type="Pfam" id="PF00412">
    <property type="entry name" value="LIM"/>
    <property type="match status" value="3"/>
</dbReference>
<feature type="compositionally biased region" description="Pro residues" evidence="7">
    <location>
        <begin position="661"/>
        <end position="670"/>
    </location>
</feature>
<dbReference type="InterPro" id="IPR031847">
    <property type="entry name" value="PDLI1-4/Zasp-like_mid"/>
</dbReference>
<dbReference type="PROSITE" id="PS50106">
    <property type="entry name" value="PDZ"/>
    <property type="match status" value="1"/>
</dbReference>
<sequence>MATPIRLQRQSANQPWGFRIHGGQDFNQPILVVKVTAGSLAAQNGIAPGDQLIQLNGRDALRMRHKEAQDIILGASNTVDLQVLRQGSTWKPQVQVLGEANRAPAGAPVPQVTKTSLAKQPAPAHVQNPLINSQAKPFSIVSQEGQVMVNNQYNTPISIYSEQSIAETLSAQSEVLVGGAIGVNFKKNDRKYNPENSEVYKMLLEVENEENSGAPSPLSPRSTVQPQPVTLPQVQLRPVAPRPAPAPQPVAAPAPQPRPQPVQAPPQQQHVQAPQQQQQQQQAAPAGPPGSNPNVCAECERLIVGVFVRIKDKNLHVECFKCNTCGQSLKNVGYYNINNKLYCDVHAKTVARANPPAAGLEPFTVPGGGASGVSAPTAPAGFGAGPAPTFAPVAPPKPFSYSNIRPQSPSVMAPIPFHHSPSSGITHVTAPRSPKLRQPQQSAPAPLPSYMQQQQIQAPGAGGSSAGGLLQQYSSSSYESSSFSSSSMTKTETISSSSSQQQQSGSGLRVTWPPKEDLAVDAASGAPIVQASAPAPAAAPPQSLLQQVAPPPQFAPAPAPITAPSQFSVFGQSQGQQQQFKPVQAPQGKFKQPQVAYKPLSTLLAPAGKPIAPAPAPLQQQSIPPPYISAPAPAPAPAPISIPPPMAPAPAPAPISIPQPIAPAPAPPAPSAGAGGGGLGGKGGKTLSILPKRGRGVLTQPGPRVAICSACQKQIRGPFVTANSKFYCPDHFKCATPNCGRGLMDVGFVEEKEALHCEFCWESHLAPQCARCQKRIKCECLNAIGRSYHPECFQCRHCNKPFGNSPFFLEDGEPYCDADWNELFTTKCYACGFPIEAGDRWVEAMNQNYHSQCFNCAACKKNLEGQSFFAKAGRPFCKSHAR</sequence>
<dbReference type="PANTHER" id="PTHR24214:SF38">
    <property type="entry name" value="PDZ AND LIM DOMAIN PROTEIN ZASP-RELATED"/>
    <property type="match status" value="1"/>
</dbReference>
<evidence type="ECO:0000313" key="10">
    <source>
        <dbReference type="EMBL" id="CAL8138519.1"/>
    </source>
</evidence>
<evidence type="ECO:0000256" key="5">
    <source>
        <dbReference type="ARBA" id="ARBA00023038"/>
    </source>
</evidence>
<dbReference type="InterPro" id="IPR001478">
    <property type="entry name" value="PDZ"/>
</dbReference>
<dbReference type="SMART" id="SM00132">
    <property type="entry name" value="LIM"/>
    <property type="match status" value="4"/>
</dbReference>
<feature type="domain" description="LIM zinc-binding" evidence="8">
    <location>
        <begin position="827"/>
        <end position="882"/>
    </location>
</feature>
<evidence type="ECO:0000313" key="11">
    <source>
        <dbReference type="Proteomes" id="UP001642540"/>
    </source>
</evidence>
<feature type="region of interest" description="Disordered" evidence="7">
    <location>
        <begin position="412"/>
        <end position="512"/>
    </location>
</feature>
<dbReference type="Pfam" id="PF15936">
    <property type="entry name" value="DUF4749"/>
    <property type="match status" value="1"/>
</dbReference>
<feature type="domain" description="LIM zinc-binding" evidence="8">
    <location>
        <begin position="767"/>
        <end position="826"/>
    </location>
</feature>
<dbReference type="SMART" id="SM00735">
    <property type="entry name" value="ZM"/>
    <property type="match status" value="1"/>
</dbReference>
<dbReference type="SUPFAM" id="SSF50156">
    <property type="entry name" value="PDZ domain-like"/>
    <property type="match status" value="1"/>
</dbReference>
<dbReference type="InterPro" id="IPR036034">
    <property type="entry name" value="PDZ_sf"/>
</dbReference>
<dbReference type="PANTHER" id="PTHR24214">
    <property type="entry name" value="PDZ AND LIM DOMAIN PROTEIN ZASP"/>
    <property type="match status" value="1"/>
</dbReference>
<dbReference type="SUPFAM" id="SSF57716">
    <property type="entry name" value="Glucocorticoid receptor-like (DNA-binding domain)"/>
    <property type="match status" value="4"/>
</dbReference>
<dbReference type="SMART" id="SM00228">
    <property type="entry name" value="PDZ"/>
    <property type="match status" value="1"/>
</dbReference>
<keyword evidence="3 6" id="KW-0479">Metal-binding</keyword>
<feature type="domain" description="PDZ" evidence="9">
    <location>
        <begin position="4"/>
        <end position="87"/>
    </location>
</feature>
<comment type="subcellular location">
    <subcellularLocation>
        <location evidence="1">Cytoplasm</location>
    </subcellularLocation>
</comment>
<keyword evidence="11" id="KW-1185">Reference proteome</keyword>
<dbReference type="Gene3D" id="2.30.42.10">
    <property type="match status" value="1"/>
</dbReference>
<accession>A0ABP1RXM1</accession>
<dbReference type="CDD" id="cd09461">
    <property type="entry name" value="LIM3_Enigma_like_1"/>
    <property type="match status" value="1"/>
</dbReference>
<dbReference type="EMBL" id="CAXLJM020000124">
    <property type="protein sequence ID" value="CAL8138519.1"/>
    <property type="molecule type" value="Genomic_DNA"/>
</dbReference>
<evidence type="ECO:0000256" key="3">
    <source>
        <dbReference type="ARBA" id="ARBA00022723"/>
    </source>
</evidence>
<dbReference type="PROSITE" id="PS00478">
    <property type="entry name" value="LIM_DOMAIN_1"/>
    <property type="match status" value="1"/>
</dbReference>
<name>A0ABP1RXM1_9HEXA</name>
<feature type="region of interest" description="Disordered" evidence="7">
    <location>
        <begin position="208"/>
        <end position="227"/>
    </location>
</feature>
<evidence type="ECO:0000256" key="7">
    <source>
        <dbReference type="SAM" id="MobiDB-lite"/>
    </source>
</evidence>
<dbReference type="Pfam" id="PF00595">
    <property type="entry name" value="PDZ"/>
    <property type="match status" value="1"/>
</dbReference>